<feature type="domain" description="PNPLA" evidence="5">
    <location>
        <begin position="11"/>
        <end position="176"/>
    </location>
</feature>
<dbReference type="InterPro" id="IPR037483">
    <property type="entry name" value="YjjU-like"/>
</dbReference>
<dbReference type="Pfam" id="PF01734">
    <property type="entry name" value="Patatin"/>
    <property type="match status" value="1"/>
</dbReference>
<protein>
    <submittedName>
        <fullName evidence="6">Patatin family protein</fullName>
    </submittedName>
</protein>
<keyword evidence="2 4" id="KW-0442">Lipid degradation</keyword>
<evidence type="ECO:0000256" key="2">
    <source>
        <dbReference type="ARBA" id="ARBA00022963"/>
    </source>
</evidence>
<dbReference type="InterPro" id="IPR002641">
    <property type="entry name" value="PNPLA_dom"/>
</dbReference>
<dbReference type="PANTHER" id="PTHR14226:SF25">
    <property type="entry name" value="PHOSPHOESTERASE"/>
    <property type="match status" value="1"/>
</dbReference>
<dbReference type="EMBL" id="JAEDAH010000041">
    <property type="protein sequence ID" value="MCA6063538.1"/>
    <property type="molecule type" value="Genomic_DNA"/>
</dbReference>
<accession>A0ABS7ZPB4</accession>
<dbReference type="Proteomes" id="UP000714380">
    <property type="component" value="Unassembled WGS sequence"/>
</dbReference>
<organism evidence="6 7">
    <name type="scientific">Thalassolituus marinus</name>
    <dbReference type="NCBI Taxonomy" id="671053"/>
    <lineage>
        <taxon>Bacteria</taxon>
        <taxon>Pseudomonadati</taxon>
        <taxon>Pseudomonadota</taxon>
        <taxon>Gammaproteobacteria</taxon>
        <taxon>Oceanospirillales</taxon>
        <taxon>Oceanospirillaceae</taxon>
        <taxon>Thalassolituus</taxon>
    </lineage>
</organism>
<dbReference type="SUPFAM" id="SSF52151">
    <property type="entry name" value="FabD/lysophospholipase-like"/>
    <property type="match status" value="1"/>
</dbReference>
<feature type="short sequence motif" description="DGA/G" evidence="4">
    <location>
        <begin position="163"/>
        <end position="165"/>
    </location>
</feature>
<comment type="caution">
    <text evidence="6">The sequence shown here is derived from an EMBL/GenBank/DDBJ whole genome shotgun (WGS) entry which is preliminary data.</text>
</comment>
<evidence type="ECO:0000256" key="4">
    <source>
        <dbReference type="PROSITE-ProRule" id="PRU01161"/>
    </source>
</evidence>
<gene>
    <name evidence="6" type="ORF">I9W95_07945</name>
</gene>
<evidence type="ECO:0000313" key="7">
    <source>
        <dbReference type="Proteomes" id="UP000714380"/>
    </source>
</evidence>
<name>A0ABS7ZPB4_9GAMM</name>
<keyword evidence="7" id="KW-1185">Reference proteome</keyword>
<evidence type="ECO:0000256" key="3">
    <source>
        <dbReference type="ARBA" id="ARBA00023098"/>
    </source>
</evidence>
<evidence type="ECO:0000259" key="5">
    <source>
        <dbReference type="PROSITE" id="PS51635"/>
    </source>
</evidence>
<dbReference type="Gene3D" id="3.40.1090.10">
    <property type="entry name" value="Cytosolic phospholipase A2 catalytic domain"/>
    <property type="match status" value="2"/>
</dbReference>
<feature type="active site" description="Nucleophile" evidence="4">
    <location>
        <position position="45"/>
    </location>
</feature>
<dbReference type="InterPro" id="IPR016035">
    <property type="entry name" value="Acyl_Trfase/lysoPLipase"/>
</dbReference>
<evidence type="ECO:0000313" key="6">
    <source>
        <dbReference type="EMBL" id="MCA6063538.1"/>
    </source>
</evidence>
<keyword evidence="3 4" id="KW-0443">Lipid metabolism</keyword>
<sequence length="297" mass="32984">MTSEFPATHALVVEGGAMRGIFAAGVLDAFMQADHYPYDFTIGVSAGATNLTGYIARQPGRNQRIIRKIATQRDFFNPVRALRGGDLTDVDWLWNHAQQQFPLDVSHLNRDIPLFATVSRVSDGEPRYIRVTADNVNAVMIASCALPFAFRKPVVINDVRYVDGGVSDSIPVRQAWKMGARDITVVLSRPWGYHKSEKPAAETMSVSERLVQSAVNRFFGEDAGIWQTMYDRAADYNRSLEFIENPPEGCRIRVIAPPPEFSVSRLTMNADKLNEGYLMGLDAGHYFLTSTPATHAA</sequence>
<dbReference type="RefSeq" id="WP_225673632.1">
    <property type="nucleotide sequence ID" value="NZ_JAEDAH010000041.1"/>
</dbReference>
<dbReference type="InterPro" id="IPR050301">
    <property type="entry name" value="NTE"/>
</dbReference>
<feature type="active site" description="Proton acceptor" evidence="4">
    <location>
        <position position="163"/>
    </location>
</feature>
<feature type="short sequence motif" description="GXSXG" evidence="4">
    <location>
        <begin position="43"/>
        <end position="47"/>
    </location>
</feature>
<dbReference type="InterPro" id="IPR045943">
    <property type="entry name" value="DUF6363"/>
</dbReference>
<proteinExistence type="predicted"/>
<reference evidence="6 7" key="1">
    <citation type="submission" date="2020-12" db="EMBL/GenBank/DDBJ databases">
        <title>Novel Thalassolituus-related marine hydrocarbonoclastic bacteria mediated algae-derived hydrocarbons mineralization in twilight zone of the northern South China Sea.</title>
        <authorList>
            <person name="Dong C."/>
        </authorList>
    </citation>
    <scope>NUCLEOTIDE SEQUENCE [LARGE SCALE GENOMIC DNA]</scope>
    <source>
        <strain evidence="6 7">IMCC1826</strain>
    </source>
</reference>
<evidence type="ECO:0000256" key="1">
    <source>
        <dbReference type="ARBA" id="ARBA00022801"/>
    </source>
</evidence>
<comment type="caution">
    <text evidence="4">Lacks conserved residue(s) required for the propagation of feature annotation.</text>
</comment>
<dbReference type="Pfam" id="PF19890">
    <property type="entry name" value="DUF6363"/>
    <property type="match status" value="1"/>
</dbReference>
<dbReference type="PANTHER" id="PTHR14226">
    <property type="entry name" value="NEUROPATHY TARGET ESTERASE/SWISS CHEESE D.MELANOGASTER"/>
    <property type="match status" value="1"/>
</dbReference>
<dbReference type="CDD" id="cd07208">
    <property type="entry name" value="Pat_hypo_Ecoli_yjju_like"/>
    <property type="match status" value="1"/>
</dbReference>
<dbReference type="PROSITE" id="PS51635">
    <property type="entry name" value="PNPLA"/>
    <property type="match status" value="1"/>
</dbReference>
<keyword evidence="1 4" id="KW-0378">Hydrolase</keyword>